<dbReference type="CDD" id="cd12797">
    <property type="entry name" value="M23_peptidase"/>
    <property type="match status" value="1"/>
</dbReference>
<organism evidence="5 6">
    <name type="scientific">Cyclobacterium jeungdonense</name>
    <dbReference type="NCBI Taxonomy" id="708087"/>
    <lineage>
        <taxon>Bacteria</taxon>
        <taxon>Pseudomonadati</taxon>
        <taxon>Bacteroidota</taxon>
        <taxon>Cytophagia</taxon>
        <taxon>Cytophagales</taxon>
        <taxon>Cyclobacteriaceae</taxon>
        <taxon>Cyclobacterium</taxon>
    </lineage>
</organism>
<dbReference type="PANTHER" id="PTHR21666:SF289">
    <property type="entry name" value="L-ALA--D-GLU ENDOPEPTIDASE"/>
    <property type="match status" value="1"/>
</dbReference>
<sequence>MAEPAPAQVTANRAELEEEKARIQKRLREFDTVLKRTTDEKRVSLGELRAVNQKLEARESYIATLNRELRLVKQEIQQTSSRIDQLKKELESLKEEYAKMIYTSYKLNQGVNLVAFIFTSATFKQFYMRLKYLKQYSDARKKQVEQMEKVSQNLIQKQQELEAQRSNQLAVLAQEEEQRKELNELKTEQQQLVSSLSQKEEALKKEIAATRKQQEELNQLIKRVIEEEMRLARAMAERENETTAEQPAEKSLPAAPKATALSSSFASNRGKIPWPVESGFISRKYGTYPHPTLKGITETNDGVDIQTNNNAPVKAVFAGRVTKITTVPGMGGTIIIKHGDFYTMYSRLKTISVTSGQDVNTSTVLGTVYTDADGISELHFQTWKGLEVMDPSIWLSSK</sequence>
<name>A0ABT8C6E0_9BACT</name>
<keyword evidence="6" id="KW-1185">Reference proteome</keyword>
<feature type="coiled-coil region" evidence="2">
    <location>
        <begin position="62"/>
        <end position="103"/>
    </location>
</feature>
<gene>
    <name evidence="5" type="ORF">QWZ15_10775</name>
</gene>
<dbReference type="InterPro" id="IPR050570">
    <property type="entry name" value="Cell_wall_metabolism_enzyme"/>
</dbReference>
<dbReference type="Proteomes" id="UP001236663">
    <property type="component" value="Unassembled WGS sequence"/>
</dbReference>
<evidence type="ECO:0000256" key="1">
    <source>
        <dbReference type="ARBA" id="ARBA00022729"/>
    </source>
</evidence>
<feature type="region of interest" description="Disordered" evidence="3">
    <location>
        <begin position="235"/>
        <end position="257"/>
    </location>
</feature>
<keyword evidence="2" id="KW-0175">Coiled coil</keyword>
<evidence type="ECO:0000256" key="2">
    <source>
        <dbReference type="SAM" id="Coils"/>
    </source>
</evidence>
<dbReference type="Gene3D" id="2.70.70.10">
    <property type="entry name" value="Glucose Permease (Domain IIA)"/>
    <property type="match status" value="1"/>
</dbReference>
<dbReference type="EMBL" id="JAUFQS010000009">
    <property type="protein sequence ID" value="MDN3688315.1"/>
    <property type="molecule type" value="Genomic_DNA"/>
</dbReference>
<dbReference type="InterPro" id="IPR016047">
    <property type="entry name" value="M23ase_b-sheet_dom"/>
</dbReference>
<keyword evidence="1" id="KW-0732">Signal</keyword>
<dbReference type="InterPro" id="IPR011055">
    <property type="entry name" value="Dup_hybrid_motif"/>
</dbReference>
<feature type="domain" description="M23ase beta-sheet core" evidence="4">
    <location>
        <begin position="299"/>
        <end position="391"/>
    </location>
</feature>
<accession>A0ABT8C6E0</accession>
<evidence type="ECO:0000256" key="3">
    <source>
        <dbReference type="SAM" id="MobiDB-lite"/>
    </source>
</evidence>
<evidence type="ECO:0000313" key="5">
    <source>
        <dbReference type="EMBL" id="MDN3688315.1"/>
    </source>
</evidence>
<reference evidence="6" key="1">
    <citation type="journal article" date="2019" name="Int. J. Syst. Evol. Microbiol.">
        <title>The Global Catalogue of Microorganisms (GCM) 10K type strain sequencing project: providing services to taxonomists for standard genome sequencing and annotation.</title>
        <authorList>
            <consortium name="The Broad Institute Genomics Platform"/>
            <consortium name="The Broad Institute Genome Sequencing Center for Infectious Disease"/>
            <person name="Wu L."/>
            <person name="Ma J."/>
        </authorList>
    </citation>
    <scope>NUCLEOTIDE SEQUENCE [LARGE SCALE GENOMIC DNA]</scope>
    <source>
        <strain evidence="6">CECT 7706</strain>
    </source>
</reference>
<dbReference type="PANTHER" id="PTHR21666">
    <property type="entry name" value="PEPTIDASE-RELATED"/>
    <property type="match status" value="1"/>
</dbReference>
<comment type="caution">
    <text evidence="5">The sequence shown here is derived from an EMBL/GenBank/DDBJ whole genome shotgun (WGS) entry which is preliminary data.</text>
</comment>
<dbReference type="SUPFAM" id="SSF51261">
    <property type="entry name" value="Duplicated hybrid motif"/>
    <property type="match status" value="1"/>
</dbReference>
<proteinExistence type="predicted"/>
<evidence type="ECO:0000259" key="4">
    <source>
        <dbReference type="Pfam" id="PF01551"/>
    </source>
</evidence>
<protein>
    <submittedName>
        <fullName evidence="5">Peptidoglycan DD-metalloendopeptidase family protein</fullName>
    </submittedName>
</protein>
<dbReference type="RefSeq" id="WP_240459334.1">
    <property type="nucleotide sequence ID" value="NZ_JAUFQS010000009.1"/>
</dbReference>
<dbReference type="Gene3D" id="6.10.250.3150">
    <property type="match status" value="1"/>
</dbReference>
<evidence type="ECO:0000313" key="6">
    <source>
        <dbReference type="Proteomes" id="UP001236663"/>
    </source>
</evidence>
<dbReference type="Pfam" id="PF01551">
    <property type="entry name" value="Peptidase_M23"/>
    <property type="match status" value="1"/>
</dbReference>